<feature type="region of interest" description="Disordered" evidence="5">
    <location>
        <begin position="70"/>
        <end position="229"/>
    </location>
</feature>
<dbReference type="GO" id="GO:0006886">
    <property type="term" value="P:intracellular protein transport"/>
    <property type="evidence" value="ECO:0007669"/>
    <property type="project" value="InterPro"/>
</dbReference>
<dbReference type="InterPro" id="IPR011012">
    <property type="entry name" value="Longin-like_dom_sf"/>
</dbReference>
<dbReference type="OrthoDB" id="870at2759"/>
<feature type="compositionally biased region" description="Low complexity" evidence="5">
    <location>
        <begin position="179"/>
        <end position="204"/>
    </location>
</feature>
<evidence type="ECO:0000256" key="4">
    <source>
        <dbReference type="ARBA" id="ARBA00023136"/>
    </source>
</evidence>
<dbReference type="InterPro" id="IPR022775">
    <property type="entry name" value="AP_mu_sigma_su"/>
</dbReference>
<dbReference type="VEuPathDB" id="FungiDB:AO090009000225"/>
<evidence type="ECO:0000256" key="2">
    <source>
        <dbReference type="ARBA" id="ARBA00022448"/>
    </source>
</evidence>
<sequence>MDSMRSLNTSLPSSTPRPQPPEQLLQSFKAAALSVTNLYKNAVYEQSQAKQAGYQEAIEDLLHFLDKEGLGLAGGEGSKIRQWAAERSDGTGTPSDDDEPEKQPRSTSPVATRKEQTKPEGARQPPKSTSTDESVATQQQTPLSNSQVTEANTLDKPAVFTFTAGPSFPPCQEPDVDMQSSDSSTASSQDSSPVSVSVLPRTSRQQARHNNFSRTNPRASTREPSVGAGSKRKFAVPDFFDISGCHERSPMSLLLPTDKGTKQIGMMSGEIDALYIYDEHNNPLVEQVYRSRPPSAATILPLYLAHPAPRPSLLYIPNATPPVTVFSIVQSNLLFLALSEVDTEPLVALEFLHRVVDVLEEFVGAPLISHKIQANYEVVAQLLNEMCDAGVVCNTELNSLQEAVEMPGWMGKLLGNVGLSGSSTPILGPPNTLKRSISANAATQGPAIPWRRSGVRHTSNELYVDIIESLSVTMAPSGRLLSALVSGTIAFTAKISGVPELLLSLTAPGGQQAIGRKLELPVFHPCVRLAKWRERPGELSFVPPDGRFILAGYEVDLLPIDPSLDQPPSHMEKLFLPAIVDIRKSLGSSGSDFEVRLILNTNFPGYSSSNRPGGRNGSGTSTPSFLGGGGNSSGPVLEDVLVTIPIPKSVRNITDMQASRGDALFSPGNNVLEWRVPTKDAGTVSGTATLRCTVAGHSTGDDDFDDEAEEVDPEANLLQGYYDPEPSTSYQAPEEGTTKRKTKKKKKKKVKKSSRAAPAIPDADQQEEIPQEPSQPQSPTPPQPSLSPQPQAQQPPTDDASRSIFHTTQRKTKAQLNATLMPNSAAVSFSVRGWLPSGIKVDSLNIDPRRSRGLGETVKPYKGVKYLCVSRKGVERRC</sequence>
<dbReference type="InterPro" id="IPR028565">
    <property type="entry name" value="MHD"/>
</dbReference>
<dbReference type="GO" id="GO:0012505">
    <property type="term" value="C:endomembrane system"/>
    <property type="evidence" value="ECO:0007669"/>
    <property type="project" value="UniProtKB-SubCell"/>
</dbReference>
<comment type="caution">
    <text evidence="7">The sequence shown here is derived from an EMBL/GenBank/DDBJ whole genome shotgun (WGS) entry which is preliminary data.</text>
</comment>
<proteinExistence type="predicted"/>
<evidence type="ECO:0000256" key="3">
    <source>
        <dbReference type="ARBA" id="ARBA00022927"/>
    </source>
</evidence>
<dbReference type="InterPro" id="IPR029196">
    <property type="entry name" value="HAPSTR1-like"/>
</dbReference>
<feature type="region of interest" description="Disordered" evidence="5">
    <location>
        <begin position="1"/>
        <end position="22"/>
    </location>
</feature>
<dbReference type="EMBL" id="MKZY01000011">
    <property type="protein sequence ID" value="OOO04329.1"/>
    <property type="molecule type" value="Genomic_DNA"/>
</dbReference>
<dbReference type="InterPro" id="IPR050431">
    <property type="entry name" value="Adaptor_comp_med_subunit"/>
</dbReference>
<evidence type="ECO:0000256" key="1">
    <source>
        <dbReference type="ARBA" id="ARBA00004308"/>
    </source>
</evidence>
<feature type="region of interest" description="Disordered" evidence="5">
    <location>
        <begin position="719"/>
        <end position="801"/>
    </location>
</feature>
<accession>A0A1S9D5M4</accession>
<dbReference type="Pfam" id="PF15251">
    <property type="entry name" value="TAPR1-like"/>
    <property type="match status" value="1"/>
</dbReference>
<dbReference type="VEuPathDB" id="FungiDB:AO090009000223"/>
<dbReference type="Gene3D" id="3.30.450.60">
    <property type="match status" value="1"/>
</dbReference>
<reference evidence="7 8" key="1">
    <citation type="submission" date="2016-10" db="EMBL/GenBank/DDBJ databases">
        <title>Genome sequencing of Aspergillus oryzae BCC7051.</title>
        <authorList>
            <person name="Thammarongtham C."/>
            <person name="Vorapreeda T."/>
            <person name="Nookaew I."/>
            <person name="Srisuk T."/>
            <person name="Land M."/>
            <person name="Jeennor S."/>
            <person name="Laoteng K."/>
        </authorList>
    </citation>
    <scope>NUCLEOTIDE SEQUENCE [LARGE SCALE GENOMIC DNA]</scope>
    <source>
        <strain evidence="7 8">BCC7051</strain>
    </source>
</reference>
<name>A0A1S9D5M4_ASPOZ</name>
<dbReference type="InterPro" id="IPR036168">
    <property type="entry name" value="AP2_Mu_C_sf"/>
</dbReference>
<comment type="subcellular location">
    <subcellularLocation>
        <location evidence="1">Endomembrane system</location>
    </subcellularLocation>
</comment>
<dbReference type="AlphaFoldDB" id="A0A1S9D5M4"/>
<organism evidence="7 8">
    <name type="scientific">Aspergillus oryzae</name>
    <name type="common">Yellow koji mold</name>
    <dbReference type="NCBI Taxonomy" id="5062"/>
    <lineage>
        <taxon>Eukaryota</taxon>
        <taxon>Fungi</taxon>
        <taxon>Dikarya</taxon>
        <taxon>Ascomycota</taxon>
        <taxon>Pezizomycotina</taxon>
        <taxon>Eurotiomycetes</taxon>
        <taxon>Eurotiomycetidae</taxon>
        <taxon>Eurotiales</taxon>
        <taxon>Aspergillaceae</taxon>
        <taxon>Aspergillus</taxon>
        <taxon>Aspergillus subgen. Circumdati</taxon>
    </lineage>
</organism>
<dbReference type="Pfam" id="PF00928">
    <property type="entry name" value="Adap_comp_sub"/>
    <property type="match status" value="1"/>
</dbReference>
<feature type="compositionally biased region" description="Low complexity" evidence="5">
    <location>
        <begin position="607"/>
        <end position="624"/>
    </location>
</feature>
<protein>
    <submittedName>
        <fullName evidence="7">Mu2 adaptin subunit (AP50) of AP2</fullName>
    </submittedName>
</protein>
<dbReference type="GO" id="GO:0016192">
    <property type="term" value="P:vesicle-mediated transport"/>
    <property type="evidence" value="ECO:0007669"/>
    <property type="project" value="InterPro"/>
</dbReference>
<dbReference type="SUPFAM" id="SSF49447">
    <property type="entry name" value="Second domain of Mu2 adaptin subunit (ap50) of ap2 adaptor"/>
    <property type="match status" value="1"/>
</dbReference>
<evidence type="ECO:0000313" key="7">
    <source>
        <dbReference type="EMBL" id="OOO04329.1"/>
    </source>
</evidence>
<dbReference type="PROSITE" id="PS51072">
    <property type="entry name" value="MHD"/>
    <property type="match status" value="1"/>
</dbReference>
<dbReference type="Gene3D" id="2.60.40.1170">
    <property type="entry name" value="Mu homology domain, subdomain B"/>
    <property type="match status" value="2"/>
</dbReference>
<keyword evidence="3" id="KW-0653">Protein transport</keyword>
<dbReference type="GO" id="GO:0030131">
    <property type="term" value="C:clathrin adaptor complex"/>
    <property type="evidence" value="ECO:0007669"/>
    <property type="project" value="InterPro"/>
</dbReference>
<dbReference type="Proteomes" id="UP000190312">
    <property type="component" value="Unassembled WGS sequence"/>
</dbReference>
<dbReference type="eggNOG" id="KOG2740">
    <property type="taxonomic scope" value="Eukaryota"/>
</dbReference>
<dbReference type="PANTHER" id="PTHR10529">
    <property type="entry name" value="AP COMPLEX SUBUNIT MU"/>
    <property type="match status" value="1"/>
</dbReference>
<feature type="domain" description="MHD" evidence="6">
    <location>
        <begin position="459"/>
        <end position="762"/>
    </location>
</feature>
<dbReference type="CDD" id="cd14837">
    <property type="entry name" value="AP3_Mu_N"/>
    <property type="match status" value="1"/>
</dbReference>
<feature type="compositionally biased region" description="Basic residues" evidence="5">
    <location>
        <begin position="739"/>
        <end position="754"/>
    </location>
</feature>
<keyword evidence="2" id="KW-0813">Transport</keyword>
<evidence type="ECO:0000313" key="8">
    <source>
        <dbReference type="Proteomes" id="UP000190312"/>
    </source>
</evidence>
<gene>
    <name evidence="7" type="ORF">OAory_01051760</name>
</gene>
<feature type="compositionally biased region" description="Basic and acidic residues" evidence="5">
    <location>
        <begin position="112"/>
        <end position="121"/>
    </location>
</feature>
<keyword evidence="4" id="KW-0472">Membrane</keyword>
<feature type="compositionally biased region" description="Polar residues" evidence="5">
    <location>
        <begin position="126"/>
        <end position="152"/>
    </location>
</feature>
<dbReference type="Pfam" id="PF01217">
    <property type="entry name" value="Clat_adaptor_s"/>
    <property type="match status" value="1"/>
</dbReference>
<feature type="compositionally biased region" description="Pro residues" evidence="5">
    <location>
        <begin position="776"/>
        <end position="787"/>
    </location>
</feature>
<dbReference type="InterPro" id="IPR018240">
    <property type="entry name" value="Clathrin_mu_CS"/>
</dbReference>
<dbReference type="PROSITE" id="PS00990">
    <property type="entry name" value="CLAT_ADAPTOR_M_1"/>
    <property type="match status" value="1"/>
</dbReference>
<evidence type="ECO:0000259" key="6">
    <source>
        <dbReference type="PROSITE" id="PS51072"/>
    </source>
</evidence>
<feature type="region of interest" description="Disordered" evidence="5">
    <location>
        <begin position="606"/>
        <end position="632"/>
    </location>
</feature>
<dbReference type="SUPFAM" id="SSF64356">
    <property type="entry name" value="SNARE-like"/>
    <property type="match status" value="1"/>
</dbReference>
<feature type="compositionally biased region" description="Polar residues" evidence="5">
    <location>
        <begin position="1"/>
        <end position="14"/>
    </location>
</feature>
<feature type="compositionally biased region" description="Polar residues" evidence="5">
    <location>
        <begin position="208"/>
        <end position="223"/>
    </location>
</feature>
<evidence type="ECO:0000256" key="5">
    <source>
        <dbReference type="SAM" id="MobiDB-lite"/>
    </source>
</evidence>